<evidence type="ECO:0000256" key="5">
    <source>
        <dbReference type="ARBA" id="ARBA00004692"/>
    </source>
</evidence>
<reference evidence="17 18" key="1">
    <citation type="submission" date="2018-12" db="EMBL/GenBank/DDBJ databases">
        <title>Complete genome sequence of Iodobacter sp. H11R3.</title>
        <authorList>
            <person name="Bae J.-W."/>
        </authorList>
    </citation>
    <scope>NUCLEOTIDE SEQUENCE [LARGE SCALE GENOMIC DNA]</scope>
    <source>
        <strain evidence="17 18">H11R3</strain>
    </source>
</reference>
<keyword evidence="11 14" id="KW-0418">Kinase</keyword>
<dbReference type="Gene3D" id="3.40.50.300">
    <property type="entry name" value="P-loop containing nucleotide triphosphate hydrolases"/>
    <property type="match status" value="1"/>
</dbReference>
<feature type="active site" description="GMP-histidine intermediate" evidence="15">
    <location>
        <position position="49"/>
    </location>
</feature>
<evidence type="ECO:0000313" key="18">
    <source>
        <dbReference type="Proteomes" id="UP000282438"/>
    </source>
</evidence>
<dbReference type="EC" id="2.7.1.156" evidence="14"/>
<dbReference type="EC" id="2.7.7.62" evidence="14"/>
<dbReference type="PANTHER" id="PTHR34848:SF1">
    <property type="entry name" value="BIFUNCTIONAL ADENOSYLCOBALAMIN BIOSYNTHESIS PROTEIN COBU"/>
    <property type="match status" value="1"/>
</dbReference>
<dbReference type="UniPathway" id="UPA00148">
    <property type="reaction ID" value="UER00236"/>
</dbReference>
<dbReference type="InterPro" id="IPR003203">
    <property type="entry name" value="CobU/CobP"/>
</dbReference>
<comment type="pathway">
    <text evidence="5 14">Cofactor biosynthesis; adenosylcobalamin biosynthesis; adenosylcobalamin from cob(II)yrinate a,c-diamide: step 6/7.</text>
</comment>
<organism evidence="17 18">
    <name type="scientific">Iodobacter ciconiae</name>
    <dbReference type="NCBI Taxonomy" id="2496266"/>
    <lineage>
        <taxon>Bacteria</taxon>
        <taxon>Pseudomonadati</taxon>
        <taxon>Pseudomonadota</taxon>
        <taxon>Betaproteobacteria</taxon>
        <taxon>Neisseriales</taxon>
        <taxon>Chitinibacteraceae</taxon>
        <taxon>Iodobacter</taxon>
    </lineage>
</organism>
<feature type="binding site" evidence="16">
    <location>
        <position position="81"/>
    </location>
    <ligand>
        <name>GTP</name>
        <dbReference type="ChEBI" id="CHEBI:37565"/>
    </ligand>
</feature>
<feature type="binding site" evidence="16">
    <location>
        <position position="61"/>
    </location>
    <ligand>
        <name>GTP</name>
        <dbReference type="ChEBI" id="CHEBI:37565"/>
    </ligand>
</feature>
<keyword evidence="17" id="KW-0548">Nucleotidyltransferase</keyword>
<dbReference type="EMBL" id="CP034433">
    <property type="protein sequence ID" value="AZN37516.1"/>
    <property type="molecule type" value="Genomic_DNA"/>
</dbReference>
<dbReference type="CDD" id="cd00544">
    <property type="entry name" value="CobU"/>
    <property type="match status" value="1"/>
</dbReference>
<keyword evidence="9 14" id="KW-0808">Transferase</keyword>
<evidence type="ECO:0000256" key="4">
    <source>
        <dbReference type="ARBA" id="ARBA00003889"/>
    </source>
</evidence>
<dbReference type="GO" id="GO:0008820">
    <property type="term" value="F:cobinamide phosphate guanylyltransferase activity"/>
    <property type="evidence" value="ECO:0007669"/>
    <property type="project" value="UniProtKB-UniRule"/>
</dbReference>
<dbReference type="PANTHER" id="PTHR34848">
    <property type="match status" value="1"/>
</dbReference>
<dbReference type="InterPro" id="IPR027417">
    <property type="entry name" value="P-loop_NTPase"/>
</dbReference>
<comment type="similarity">
    <text evidence="7 14">Belongs to the CobU/CobP family.</text>
</comment>
<feature type="binding site" evidence="16">
    <location>
        <begin position="33"/>
        <end position="35"/>
    </location>
    <ligand>
        <name>GTP</name>
        <dbReference type="ChEBI" id="CHEBI:37565"/>
    </ligand>
</feature>
<gene>
    <name evidence="17" type="ORF">EJO50_14160</name>
</gene>
<dbReference type="Proteomes" id="UP000282438">
    <property type="component" value="Chromosome"/>
</dbReference>
<evidence type="ECO:0000256" key="1">
    <source>
        <dbReference type="ARBA" id="ARBA00000312"/>
    </source>
</evidence>
<name>A0A3S8ZVM9_9NEIS</name>
<dbReference type="OrthoDB" id="9788370at2"/>
<evidence type="ECO:0000256" key="8">
    <source>
        <dbReference type="ARBA" id="ARBA00022573"/>
    </source>
</evidence>
<evidence type="ECO:0000256" key="12">
    <source>
        <dbReference type="ARBA" id="ARBA00022840"/>
    </source>
</evidence>
<comment type="function">
    <text evidence="4 14">Catalyzes ATP-dependent phosphorylation of adenosylcobinamide and addition of GMP to adenosylcobinamide phosphate.</text>
</comment>
<dbReference type="Pfam" id="PF02283">
    <property type="entry name" value="CobU"/>
    <property type="match status" value="1"/>
</dbReference>
<proteinExistence type="inferred from homology"/>
<evidence type="ECO:0000256" key="9">
    <source>
        <dbReference type="ARBA" id="ARBA00022679"/>
    </source>
</evidence>
<sequence>MSTELILGGARSGKSGYALAQALAHDGPVFWLATAQAFDEEMQERIIRHKAERPAHWQTLEAPLQLAAALAQSQGYFCVIDCLTLWLSNWLCKDDLASWAQEKQAFITTAAAHRGTLLLVSNEVGFGIVPDNALARLFRDEAGRLHQDIARQATNVTLVVAGIPVPVKR</sequence>
<keyword evidence="8 14" id="KW-0169">Cobalamin biosynthesis</keyword>
<evidence type="ECO:0000256" key="13">
    <source>
        <dbReference type="ARBA" id="ARBA00023134"/>
    </source>
</evidence>
<accession>A0A3S8ZVM9</accession>
<dbReference type="SUPFAM" id="SSF52540">
    <property type="entry name" value="P-loop containing nucleoside triphosphate hydrolases"/>
    <property type="match status" value="1"/>
</dbReference>
<evidence type="ECO:0000256" key="14">
    <source>
        <dbReference type="PIRNR" id="PIRNR006135"/>
    </source>
</evidence>
<evidence type="ECO:0000256" key="3">
    <source>
        <dbReference type="ARBA" id="ARBA00001522"/>
    </source>
</evidence>
<dbReference type="GO" id="GO:0009236">
    <property type="term" value="P:cobalamin biosynthetic process"/>
    <property type="evidence" value="ECO:0007669"/>
    <property type="project" value="UniProtKB-UniRule"/>
</dbReference>
<evidence type="ECO:0000256" key="15">
    <source>
        <dbReference type="PIRSR" id="PIRSR006135-1"/>
    </source>
</evidence>
<comment type="catalytic activity">
    <reaction evidence="1 14">
        <text>adenosylcob(III)inamide + ATP = adenosylcob(III)inamide phosphate + ADP + H(+)</text>
        <dbReference type="Rhea" id="RHEA:15769"/>
        <dbReference type="ChEBI" id="CHEBI:2480"/>
        <dbReference type="ChEBI" id="CHEBI:15378"/>
        <dbReference type="ChEBI" id="CHEBI:30616"/>
        <dbReference type="ChEBI" id="CHEBI:58502"/>
        <dbReference type="ChEBI" id="CHEBI:456216"/>
        <dbReference type="EC" id="2.7.1.156"/>
    </reaction>
</comment>
<comment type="pathway">
    <text evidence="6 14">Cofactor biosynthesis; adenosylcobalamin biosynthesis; adenosylcobalamin from cob(II)yrinate a,c-diamide: step 5/7.</text>
</comment>
<dbReference type="AlphaFoldDB" id="A0A3S8ZVM9"/>
<protein>
    <recommendedName>
        <fullName evidence="14">Bifunctional adenosylcobalamin biosynthesis protein</fullName>
        <ecNumber evidence="14">2.7.1.156</ecNumber>
        <ecNumber evidence="14">2.7.7.62</ecNumber>
    </recommendedName>
</protein>
<keyword evidence="10 14" id="KW-0547">Nucleotide-binding</keyword>
<evidence type="ECO:0000256" key="10">
    <source>
        <dbReference type="ARBA" id="ARBA00022741"/>
    </source>
</evidence>
<keyword evidence="18" id="KW-1185">Reference proteome</keyword>
<comment type="catalytic activity">
    <reaction evidence="2 14">
        <text>adenosylcob(III)inamide phosphate + GTP + H(+) = adenosylcob(III)inamide-GDP + diphosphate</text>
        <dbReference type="Rhea" id="RHEA:22712"/>
        <dbReference type="ChEBI" id="CHEBI:15378"/>
        <dbReference type="ChEBI" id="CHEBI:33019"/>
        <dbReference type="ChEBI" id="CHEBI:37565"/>
        <dbReference type="ChEBI" id="CHEBI:58502"/>
        <dbReference type="ChEBI" id="CHEBI:60487"/>
        <dbReference type="EC" id="2.7.7.62"/>
    </reaction>
</comment>
<keyword evidence="13 14" id="KW-0342">GTP-binding</keyword>
<evidence type="ECO:0000256" key="11">
    <source>
        <dbReference type="ARBA" id="ARBA00022777"/>
    </source>
</evidence>
<evidence type="ECO:0000313" key="17">
    <source>
        <dbReference type="EMBL" id="AZN37516.1"/>
    </source>
</evidence>
<comment type="catalytic activity">
    <reaction evidence="3">
        <text>adenosylcob(III)inamide + GTP = adenosylcob(III)inamide phosphate + GDP + H(+)</text>
        <dbReference type="Rhea" id="RHEA:15765"/>
        <dbReference type="ChEBI" id="CHEBI:2480"/>
        <dbReference type="ChEBI" id="CHEBI:15378"/>
        <dbReference type="ChEBI" id="CHEBI:37565"/>
        <dbReference type="ChEBI" id="CHEBI:58189"/>
        <dbReference type="ChEBI" id="CHEBI:58502"/>
        <dbReference type="EC" id="2.7.1.156"/>
    </reaction>
</comment>
<feature type="binding site" evidence="16">
    <location>
        <begin position="50"/>
        <end position="53"/>
    </location>
    <ligand>
        <name>GTP</name>
        <dbReference type="ChEBI" id="CHEBI:37565"/>
    </ligand>
</feature>
<evidence type="ECO:0000256" key="7">
    <source>
        <dbReference type="ARBA" id="ARBA00007490"/>
    </source>
</evidence>
<feature type="binding site" evidence="16">
    <location>
        <begin position="8"/>
        <end position="15"/>
    </location>
    <ligand>
        <name>GTP</name>
        <dbReference type="ChEBI" id="CHEBI:37565"/>
    </ligand>
</feature>
<dbReference type="RefSeq" id="WP_125975225.1">
    <property type="nucleotide sequence ID" value="NZ_CP034433.1"/>
</dbReference>
<dbReference type="GO" id="GO:0043752">
    <property type="term" value="F:adenosylcobinamide kinase activity"/>
    <property type="evidence" value="ECO:0007669"/>
    <property type="project" value="UniProtKB-EC"/>
</dbReference>
<dbReference type="KEGG" id="iod:EJO50_14160"/>
<dbReference type="GO" id="GO:0005525">
    <property type="term" value="F:GTP binding"/>
    <property type="evidence" value="ECO:0007669"/>
    <property type="project" value="UniProtKB-UniRule"/>
</dbReference>
<dbReference type="NCBIfam" id="NF004469">
    <property type="entry name" value="PRK05800.1"/>
    <property type="match status" value="1"/>
</dbReference>
<keyword evidence="12 14" id="KW-0067">ATP-binding</keyword>
<evidence type="ECO:0000256" key="16">
    <source>
        <dbReference type="PIRSR" id="PIRSR006135-2"/>
    </source>
</evidence>
<evidence type="ECO:0000256" key="6">
    <source>
        <dbReference type="ARBA" id="ARBA00005159"/>
    </source>
</evidence>
<evidence type="ECO:0000256" key="2">
    <source>
        <dbReference type="ARBA" id="ARBA00000711"/>
    </source>
</evidence>
<dbReference type="PIRSF" id="PIRSF006135">
    <property type="entry name" value="CobU"/>
    <property type="match status" value="1"/>
</dbReference>
<dbReference type="GO" id="GO:0005524">
    <property type="term" value="F:ATP binding"/>
    <property type="evidence" value="ECO:0007669"/>
    <property type="project" value="UniProtKB-UniRule"/>
</dbReference>